<dbReference type="Proteomes" id="UP000807342">
    <property type="component" value="Unassembled WGS sequence"/>
</dbReference>
<reference evidence="1" key="1">
    <citation type="submission" date="2020-11" db="EMBL/GenBank/DDBJ databases">
        <authorList>
            <consortium name="DOE Joint Genome Institute"/>
            <person name="Ahrendt S."/>
            <person name="Riley R."/>
            <person name="Andreopoulos W."/>
            <person name="Labutti K."/>
            <person name="Pangilinan J."/>
            <person name="Ruiz-Duenas F.J."/>
            <person name="Barrasa J.M."/>
            <person name="Sanchez-Garcia M."/>
            <person name="Camarero S."/>
            <person name="Miyauchi S."/>
            <person name="Serrano A."/>
            <person name="Linde D."/>
            <person name="Babiker R."/>
            <person name="Drula E."/>
            <person name="Ayuso-Fernandez I."/>
            <person name="Pacheco R."/>
            <person name="Padilla G."/>
            <person name="Ferreira P."/>
            <person name="Barriuso J."/>
            <person name="Kellner H."/>
            <person name="Castanera R."/>
            <person name="Alfaro M."/>
            <person name="Ramirez L."/>
            <person name="Pisabarro A.G."/>
            <person name="Kuo A."/>
            <person name="Tritt A."/>
            <person name="Lipzen A."/>
            <person name="He G."/>
            <person name="Yan M."/>
            <person name="Ng V."/>
            <person name="Cullen D."/>
            <person name="Martin F."/>
            <person name="Rosso M.-N."/>
            <person name="Henrissat B."/>
            <person name="Hibbett D."/>
            <person name="Martinez A.T."/>
            <person name="Grigoriev I.V."/>
        </authorList>
    </citation>
    <scope>NUCLEOTIDE SEQUENCE</scope>
    <source>
        <strain evidence="1">MF-IS2</strain>
    </source>
</reference>
<proteinExistence type="predicted"/>
<protein>
    <submittedName>
        <fullName evidence="1">Uncharacterized protein</fullName>
    </submittedName>
</protein>
<comment type="caution">
    <text evidence="1">The sequence shown here is derived from an EMBL/GenBank/DDBJ whole genome shotgun (WGS) entry which is preliminary data.</text>
</comment>
<evidence type="ECO:0000313" key="2">
    <source>
        <dbReference type="Proteomes" id="UP000807342"/>
    </source>
</evidence>
<name>A0A9P6BUI5_9AGAR</name>
<keyword evidence="2" id="KW-1185">Reference proteome</keyword>
<dbReference type="AlphaFoldDB" id="A0A9P6BUI5"/>
<gene>
    <name evidence="1" type="ORF">P691DRAFT_688841</name>
</gene>
<sequence>ETREHILNECPLYERRWTNQERFQINMIAGLVEFLQDNPKAFTFDDKQCDPDMEWE</sequence>
<feature type="non-terminal residue" evidence="1">
    <location>
        <position position="1"/>
    </location>
</feature>
<evidence type="ECO:0000313" key="1">
    <source>
        <dbReference type="EMBL" id="KAF9440061.1"/>
    </source>
</evidence>
<organism evidence="1 2">
    <name type="scientific">Macrolepiota fuliginosa MF-IS2</name>
    <dbReference type="NCBI Taxonomy" id="1400762"/>
    <lineage>
        <taxon>Eukaryota</taxon>
        <taxon>Fungi</taxon>
        <taxon>Dikarya</taxon>
        <taxon>Basidiomycota</taxon>
        <taxon>Agaricomycotina</taxon>
        <taxon>Agaricomycetes</taxon>
        <taxon>Agaricomycetidae</taxon>
        <taxon>Agaricales</taxon>
        <taxon>Agaricineae</taxon>
        <taxon>Agaricaceae</taxon>
        <taxon>Macrolepiota</taxon>
    </lineage>
</organism>
<dbReference type="EMBL" id="MU152924">
    <property type="protein sequence ID" value="KAF9440061.1"/>
    <property type="molecule type" value="Genomic_DNA"/>
</dbReference>
<accession>A0A9P6BUI5</accession>